<dbReference type="EMBL" id="KZ110610">
    <property type="protein sequence ID" value="OSX57020.1"/>
    <property type="molecule type" value="Genomic_DNA"/>
</dbReference>
<dbReference type="OrthoDB" id="2998174at2759"/>
<reference evidence="1 2" key="1">
    <citation type="submission" date="2017-04" db="EMBL/GenBank/DDBJ databases">
        <title>Genome Sequence of the Model Brown-Rot Fungus Postia placenta SB12.</title>
        <authorList>
            <consortium name="DOE Joint Genome Institute"/>
            <person name="Gaskell J."/>
            <person name="Kersten P."/>
            <person name="Larrondo L.F."/>
            <person name="Canessa P."/>
            <person name="Martinez D."/>
            <person name="Hibbett D."/>
            <person name="Schmoll M."/>
            <person name="Kubicek C.P."/>
            <person name="Martinez A.T."/>
            <person name="Yadav J."/>
            <person name="Master E."/>
            <person name="Magnuson J.K."/>
            <person name="James T."/>
            <person name="Yaver D."/>
            <person name="Berka R."/>
            <person name="Labutti K."/>
            <person name="Lipzen A."/>
            <person name="Aerts A."/>
            <person name="Barry K."/>
            <person name="Henrissat B."/>
            <person name="Blanchette R."/>
            <person name="Grigoriev I."/>
            <person name="Cullen D."/>
        </authorList>
    </citation>
    <scope>NUCLEOTIDE SEQUENCE [LARGE SCALE GENOMIC DNA]</scope>
    <source>
        <strain evidence="1 2">MAD-698-R-SB12</strain>
    </source>
</reference>
<evidence type="ECO:0000313" key="1">
    <source>
        <dbReference type="EMBL" id="OSX57020.1"/>
    </source>
</evidence>
<accession>A0A1X6MKU9</accession>
<evidence type="ECO:0000313" key="2">
    <source>
        <dbReference type="Proteomes" id="UP000194127"/>
    </source>
</evidence>
<keyword evidence="2" id="KW-1185">Reference proteome</keyword>
<dbReference type="AlphaFoldDB" id="A0A1X6MKU9"/>
<name>A0A1X6MKU9_9APHY</name>
<dbReference type="Gene3D" id="1.10.600.10">
    <property type="entry name" value="Farnesyl Diphosphate Synthase"/>
    <property type="match status" value="1"/>
</dbReference>
<organism evidence="1 2">
    <name type="scientific">Postia placenta MAD-698-R-SB12</name>
    <dbReference type="NCBI Taxonomy" id="670580"/>
    <lineage>
        <taxon>Eukaryota</taxon>
        <taxon>Fungi</taxon>
        <taxon>Dikarya</taxon>
        <taxon>Basidiomycota</taxon>
        <taxon>Agaricomycotina</taxon>
        <taxon>Agaricomycetes</taxon>
        <taxon>Polyporales</taxon>
        <taxon>Adustoporiaceae</taxon>
        <taxon>Rhodonia</taxon>
    </lineage>
</organism>
<dbReference type="RefSeq" id="XP_024333814.1">
    <property type="nucleotide sequence ID" value="XM_024487274.1"/>
</dbReference>
<dbReference type="SUPFAM" id="SSF48576">
    <property type="entry name" value="Terpenoid synthases"/>
    <property type="match status" value="1"/>
</dbReference>
<dbReference type="GeneID" id="36332223"/>
<dbReference type="InterPro" id="IPR008949">
    <property type="entry name" value="Isoprenoid_synthase_dom_sf"/>
</dbReference>
<gene>
    <name evidence="1" type="ORF">POSPLADRAFT_1158062</name>
</gene>
<protein>
    <submittedName>
        <fullName evidence="1">Uncharacterized protein</fullName>
    </submittedName>
</protein>
<proteinExistence type="predicted"/>
<sequence length="293" mass="32644">MYSIESTVLEYLSTLLRFVLRCQDIELRRRVAEITDTWDFGESMHPHINTALVLAESAYDHLTDLNAKVIITIVTALLISTDDSNALDGLGFDQFHRRHLDCTLHADKSRMGLLANVLSQMVECFPNFGAGTILVSVLQIVNGRKLESIARETTLHQKALPFVEYRRMVTGGPEAYAFMIWEKARFPTVDSYIQAIPDILSFYKEELANELSNYIHDHVIVTGIAPSDTLRNVIDESVSASERVSTAAAFWRQLEKCGGRMNSFIEEMMDVVSVSTVTGGCIVGDTSAETAVS</sequence>
<dbReference type="Proteomes" id="UP000194127">
    <property type="component" value="Unassembled WGS sequence"/>
</dbReference>